<reference evidence="3 4" key="1">
    <citation type="submission" date="2016-04" db="EMBL/GenBank/DDBJ databases">
        <authorList>
            <person name="Evans L.H."/>
            <person name="Alamgir A."/>
            <person name="Owens N."/>
            <person name="Weber N.D."/>
            <person name="Virtaneva K."/>
            <person name="Barbian K."/>
            <person name="Babar A."/>
            <person name="Rosenke K."/>
        </authorList>
    </citation>
    <scope>NUCLEOTIDE SEQUENCE [LARGE SCALE GENOMIC DNA]</scope>
    <source>
        <strain evidence="3 4">LMa1</strain>
    </source>
</reference>
<dbReference type="SUPFAM" id="SSF82171">
    <property type="entry name" value="DPP6 N-terminal domain-like"/>
    <property type="match status" value="1"/>
</dbReference>
<feature type="compositionally biased region" description="Basic and acidic residues" evidence="1">
    <location>
        <begin position="11"/>
        <end position="31"/>
    </location>
</feature>
<keyword evidence="2" id="KW-0472">Membrane</keyword>
<dbReference type="AlphaFoldDB" id="A0A1B7LGC5"/>
<dbReference type="RefSeq" id="WP_066667181.1">
    <property type="nucleotide sequence ID" value="NZ_LYVF01000085.1"/>
</dbReference>
<keyword evidence="4" id="KW-1185">Reference proteome</keyword>
<proteinExistence type="predicted"/>
<dbReference type="STRING" id="1838280.A6M21_07295"/>
<dbReference type="OrthoDB" id="2490564at2"/>
<feature type="transmembrane region" description="Helical" evidence="2">
    <location>
        <begin position="115"/>
        <end position="134"/>
    </location>
</feature>
<evidence type="ECO:0000313" key="3">
    <source>
        <dbReference type="EMBL" id="OAT85019.1"/>
    </source>
</evidence>
<organism evidence="3 4">
    <name type="scientific">Desulfotomaculum copahuensis</name>
    <dbReference type="NCBI Taxonomy" id="1838280"/>
    <lineage>
        <taxon>Bacteria</taxon>
        <taxon>Bacillati</taxon>
        <taxon>Bacillota</taxon>
        <taxon>Clostridia</taxon>
        <taxon>Eubacteriales</taxon>
        <taxon>Desulfotomaculaceae</taxon>
        <taxon>Desulfotomaculum</taxon>
    </lineage>
</organism>
<dbReference type="Gene3D" id="2.120.10.30">
    <property type="entry name" value="TolB, C-terminal domain"/>
    <property type="match status" value="1"/>
</dbReference>
<evidence type="ECO:0000256" key="2">
    <source>
        <dbReference type="SAM" id="Phobius"/>
    </source>
</evidence>
<evidence type="ECO:0008006" key="5">
    <source>
        <dbReference type="Google" id="ProtNLM"/>
    </source>
</evidence>
<dbReference type="InterPro" id="IPR011659">
    <property type="entry name" value="WD40"/>
</dbReference>
<dbReference type="Pfam" id="PF07676">
    <property type="entry name" value="PD40"/>
    <property type="match status" value="2"/>
</dbReference>
<dbReference type="EMBL" id="LYVF01000085">
    <property type="protein sequence ID" value="OAT85019.1"/>
    <property type="molecule type" value="Genomic_DNA"/>
</dbReference>
<dbReference type="Proteomes" id="UP000078532">
    <property type="component" value="Unassembled WGS sequence"/>
</dbReference>
<gene>
    <name evidence="3" type="ORF">A6M21_07295</name>
</gene>
<sequence>MCADSANNGKGPDKITPLDDHRNKWDNRGEDNPIQDEGSLGELLVHMRKVREAVPVNMRLREELKARLSRMQAADGAGLSPAAGEGADIHRPAAAGEGGFASPARKVFHPGWKSYWWLLPVVALLLLAGCWLYRSTLAPKILVAGPVNEISRFWLENHPLEFACAPGGRGYLAVRGGALILLDRYGNQTGMIKPPGGGSYASPALTRSGGQLALVRNRAGGGAEIITASMPAAPLEPNTLPEVKAALDKAVTMLQAGPGETLSGLAWSPDGKTLACTLGRPGGGEDVYLLAEGKKPVSPGAGGHPAWSPDGSHLVVERSGAGGQPELWLLAAGGGAARQLGPGRQPAWGPQGFLAFIGEKTVEQVLTYSPDGSPLFTVRQRQGEIRTIYLGAAGKPPSVRADEKSSPAGRLLLAPDGNPGAAGLNWLRQMESQGVREPRTLLLNQLDSFQDLHFSPGGNSLLVARRDGGMVSLVQVELQEKTSGRGEEN</sequence>
<protein>
    <recommendedName>
        <fullName evidence="5">Translocation protein TolB</fullName>
    </recommendedName>
</protein>
<comment type="caution">
    <text evidence="3">The sequence shown here is derived from an EMBL/GenBank/DDBJ whole genome shotgun (WGS) entry which is preliminary data.</text>
</comment>
<keyword evidence="2" id="KW-0812">Transmembrane</keyword>
<evidence type="ECO:0000256" key="1">
    <source>
        <dbReference type="SAM" id="MobiDB-lite"/>
    </source>
</evidence>
<dbReference type="InterPro" id="IPR011042">
    <property type="entry name" value="6-blade_b-propeller_TolB-like"/>
</dbReference>
<accession>A0A1B7LGC5</accession>
<feature type="region of interest" description="Disordered" evidence="1">
    <location>
        <begin position="1"/>
        <end position="38"/>
    </location>
</feature>
<evidence type="ECO:0000313" key="4">
    <source>
        <dbReference type="Proteomes" id="UP000078532"/>
    </source>
</evidence>
<keyword evidence="2" id="KW-1133">Transmembrane helix</keyword>
<name>A0A1B7LGC5_9FIRM</name>